<evidence type="ECO:0000256" key="1">
    <source>
        <dbReference type="SAM" id="MobiDB-lite"/>
    </source>
</evidence>
<keyword evidence="2" id="KW-1185">Reference proteome</keyword>
<dbReference type="PROSITE" id="PS50096">
    <property type="entry name" value="IQ"/>
    <property type="match status" value="1"/>
</dbReference>
<dbReference type="KEGG" id="aplc:110980621"/>
<dbReference type="Proteomes" id="UP000694845">
    <property type="component" value="Unplaced"/>
</dbReference>
<accession>A0A8B7YKL3</accession>
<proteinExistence type="predicted"/>
<dbReference type="Pfam" id="PF00612">
    <property type="entry name" value="IQ"/>
    <property type="match status" value="1"/>
</dbReference>
<dbReference type="OMA" id="DDMIFNT"/>
<sequence length="508" mass="58018">MMALSPQERTWVQLQENFRRKRQAHTGSRQLDQQGRHYGRYKKAPTVPLPRIVDSPSDAPLRGSHYPVIPPVANDRFYNDDTFSLQSYNSDVGQLEDFDDSHVYSPPQLQSPTFSYSETARGRHRKPQVHRDPWNSSTRVRGEPRPFMDHTSHLMARHQDTNVDGSIHRRRGAGRGPRVGGFQGRHVWKDLTKEEPAEDESATVVQRHFRGYRTRKGLRLLHHLQNPSFAVSFMHHFLKDALQNDLILDIACEVLVEERQQVVQAGHAQVNRLAISNTPSHDSRHWVEALQRPDIPRQVAAGLMNDVIQEESRVVVLHGVNELLQDYFDTKAVADATRIIVTEVLMEMIPGSLEECQEELAMETVVDDIIDGEMLVLVGGFLQEALMRRGLPLDSTEEEVEMQEVARIAESSLLDAILLDHLLSSVIVNGQKWSYAQPADWFLDDQLLEILLGQYVGVLHNRRATEECVPLKRLHEKVVTDVALDAIFGELMDQLEEDLQDLDEYERG</sequence>
<dbReference type="CDD" id="cd23767">
    <property type="entry name" value="IQCD"/>
    <property type="match status" value="1"/>
</dbReference>
<dbReference type="GeneID" id="110980621"/>
<dbReference type="RefSeq" id="XP_022093167.1">
    <property type="nucleotide sequence ID" value="XM_022237475.1"/>
</dbReference>
<protein>
    <submittedName>
        <fullName evidence="3">Uncharacterized protein LOC110980621</fullName>
    </submittedName>
</protein>
<reference evidence="3" key="1">
    <citation type="submission" date="2025-08" db="UniProtKB">
        <authorList>
            <consortium name="RefSeq"/>
        </authorList>
    </citation>
    <scope>IDENTIFICATION</scope>
</reference>
<evidence type="ECO:0000313" key="2">
    <source>
        <dbReference type="Proteomes" id="UP000694845"/>
    </source>
</evidence>
<dbReference type="SMART" id="SM00015">
    <property type="entry name" value="IQ"/>
    <property type="match status" value="1"/>
</dbReference>
<organism evidence="2 3">
    <name type="scientific">Acanthaster planci</name>
    <name type="common">Crown-of-thorns starfish</name>
    <dbReference type="NCBI Taxonomy" id="133434"/>
    <lineage>
        <taxon>Eukaryota</taxon>
        <taxon>Metazoa</taxon>
        <taxon>Echinodermata</taxon>
        <taxon>Eleutherozoa</taxon>
        <taxon>Asterozoa</taxon>
        <taxon>Asteroidea</taxon>
        <taxon>Valvatacea</taxon>
        <taxon>Valvatida</taxon>
        <taxon>Acanthasteridae</taxon>
        <taxon>Acanthaster</taxon>
    </lineage>
</organism>
<dbReference type="InterPro" id="IPR000048">
    <property type="entry name" value="IQ_motif_EF-hand-BS"/>
</dbReference>
<gene>
    <name evidence="3" type="primary">LOC110980621</name>
</gene>
<dbReference type="AlphaFoldDB" id="A0A8B7YKL3"/>
<feature type="region of interest" description="Disordered" evidence="1">
    <location>
        <begin position="110"/>
        <end position="146"/>
    </location>
</feature>
<evidence type="ECO:0000313" key="3">
    <source>
        <dbReference type="RefSeq" id="XP_022093167.1"/>
    </source>
</evidence>
<feature type="region of interest" description="Disordered" evidence="1">
    <location>
        <begin position="21"/>
        <end position="58"/>
    </location>
</feature>
<dbReference type="OrthoDB" id="10016177at2759"/>
<name>A0A8B7YKL3_ACAPL</name>